<dbReference type="InterPro" id="IPR001387">
    <property type="entry name" value="Cro/C1-type_HTH"/>
</dbReference>
<proteinExistence type="predicted"/>
<name>E3E5A7_PAEPS</name>
<accession>E3E5A7</accession>
<dbReference type="Proteomes" id="UP000006868">
    <property type="component" value="Chromosome"/>
</dbReference>
<evidence type="ECO:0000313" key="2">
    <source>
        <dbReference type="EMBL" id="ADO57467.1"/>
    </source>
</evidence>
<dbReference type="eggNOG" id="COG1476">
    <property type="taxonomic scope" value="Bacteria"/>
</dbReference>
<reference evidence="2 3" key="1">
    <citation type="journal article" date="2011" name="J. Bacteriol.">
        <title>Complete genome sequence of Paenibacillus polymyxa SC2, a strain of plant growth-promoting Rhizobacterium with broad-spectrum antimicrobial activity.</title>
        <authorList>
            <person name="Ma M."/>
            <person name="Wang C."/>
            <person name="Ding Y."/>
            <person name="Li L."/>
            <person name="Shen D."/>
            <person name="Jiang X."/>
            <person name="Guan D."/>
            <person name="Cao F."/>
            <person name="Chen H."/>
            <person name="Feng R."/>
            <person name="Wang X."/>
            <person name="Ge Y."/>
            <person name="Yao L."/>
            <person name="Bing X."/>
            <person name="Yang X."/>
            <person name="Li J."/>
            <person name="Du B."/>
        </authorList>
    </citation>
    <scope>NUCLEOTIDE SEQUENCE [LARGE SCALE GENOMIC DNA]</scope>
    <source>
        <strain evidence="2 3">SC2</strain>
    </source>
</reference>
<dbReference type="Gene3D" id="1.10.260.40">
    <property type="entry name" value="lambda repressor-like DNA-binding domains"/>
    <property type="match status" value="1"/>
</dbReference>
<dbReference type="PATRIC" id="fig|886882.15.peg.3508"/>
<dbReference type="SMART" id="SM00530">
    <property type="entry name" value="HTH_XRE"/>
    <property type="match status" value="1"/>
</dbReference>
<evidence type="ECO:0000259" key="1">
    <source>
        <dbReference type="PROSITE" id="PS50943"/>
    </source>
</evidence>
<protein>
    <submittedName>
        <fullName evidence="2">XRE family transcriptional regulator</fullName>
    </submittedName>
</protein>
<dbReference type="CDD" id="cd00093">
    <property type="entry name" value="HTH_XRE"/>
    <property type="match status" value="1"/>
</dbReference>
<dbReference type="Pfam" id="PF01381">
    <property type="entry name" value="HTH_3"/>
    <property type="match status" value="1"/>
</dbReference>
<dbReference type="EMBL" id="CP002213">
    <property type="protein sequence ID" value="ADO57467.1"/>
    <property type="molecule type" value="Genomic_DNA"/>
</dbReference>
<evidence type="ECO:0000313" key="3">
    <source>
        <dbReference type="Proteomes" id="UP000006868"/>
    </source>
</evidence>
<dbReference type="GO" id="GO:0003677">
    <property type="term" value="F:DNA binding"/>
    <property type="evidence" value="ECO:0007669"/>
    <property type="project" value="InterPro"/>
</dbReference>
<gene>
    <name evidence="2" type="primary">yqaF</name>
    <name evidence="2" type="ORF">PPSC2_16430</name>
</gene>
<dbReference type="OrthoDB" id="1859224at2"/>
<sequence>MTREWLVKLRNDANKTHDEVATKVKISRQYYGMIESGIRNPSVDLAKKIASFLEFEWTLFFADKSNEMLLNKITKEVG</sequence>
<dbReference type="PROSITE" id="PS50943">
    <property type="entry name" value="HTH_CROC1"/>
    <property type="match status" value="1"/>
</dbReference>
<dbReference type="InterPro" id="IPR010982">
    <property type="entry name" value="Lambda_DNA-bd_dom_sf"/>
</dbReference>
<dbReference type="RefSeq" id="WP_013372053.1">
    <property type="nucleotide sequence ID" value="NC_014622.2"/>
</dbReference>
<dbReference type="KEGG" id="ppm:PPSC2_16430"/>
<dbReference type="HOGENOM" id="CLU_066192_44_5_9"/>
<dbReference type="AlphaFoldDB" id="E3E5A7"/>
<organism evidence="2 3">
    <name type="scientific">Paenibacillus polymyxa (strain SC2)</name>
    <name type="common">Bacillus polymyxa</name>
    <dbReference type="NCBI Taxonomy" id="886882"/>
    <lineage>
        <taxon>Bacteria</taxon>
        <taxon>Bacillati</taxon>
        <taxon>Bacillota</taxon>
        <taxon>Bacilli</taxon>
        <taxon>Bacillales</taxon>
        <taxon>Paenibacillaceae</taxon>
        <taxon>Paenibacillus</taxon>
    </lineage>
</organism>
<dbReference type="SUPFAM" id="SSF47413">
    <property type="entry name" value="lambda repressor-like DNA-binding domains"/>
    <property type="match status" value="1"/>
</dbReference>
<feature type="domain" description="HTH cro/C1-type" evidence="1">
    <location>
        <begin position="6"/>
        <end position="60"/>
    </location>
</feature>